<proteinExistence type="predicted"/>
<protein>
    <submittedName>
        <fullName evidence="8">Precorrin-3B synthase</fullName>
    </submittedName>
</protein>
<dbReference type="Pfam" id="PF03460">
    <property type="entry name" value="NIR_SIR_ferr"/>
    <property type="match status" value="1"/>
</dbReference>
<sequence length="357" mass="37233">MALQPKQPDSCPGVLRPHQAADGALARVRLPGGALEPPQLDVLAEIAGAEPIELTSRGNVQLRGVADLDAARERLTAAGLLPSPTHERVRNIVASPLSGELRGTAAALDRALRARAELAALPGRFLFALDDGAGDVAALAADAEIRDGVLHLDGHPTDLAATVDRLLDVAQAFLDLRADEWRLRDLPDGARRIAAALGGTVTGPRAVPSPPMPPPVGWFDRPDATVTLGMGVPLGRLDPRTARFVAAVDHPITITPWRTLHLHGLEEGVAETVVRVLAPMGLIFDAAAPLLRVSACVGDHGCARAQGDALAHAAGLAAGTYGGIDHDERVHVVACERGCGAPPGEHRRVIVTGKPDE</sequence>
<organism evidence="8 9">
    <name type="scientific">Tsukamurella asaccharolytica</name>
    <dbReference type="NCBI Taxonomy" id="2592067"/>
    <lineage>
        <taxon>Bacteria</taxon>
        <taxon>Bacillati</taxon>
        <taxon>Actinomycetota</taxon>
        <taxon>Actinomycetes</taxon>
        <taxon>Mycobacteriales</taxon>
        <taxon>Tsukamurellaceae</taxon>
        <taxon>Tsukamurella</taxon>
    </lineage>
</organism>
<feature type="domain" description="Nitrite/Sulfite reductase ferredoxin-like" evidence="7">
    <location>
        <begin position="22"/>
        <end position="77"/>
    </location>
</feature>
<comment type="caution">
    <text evidence="8">The sequence shown here is derived from an EMBL/GenBank/DDBJ whole genome shotgun (WGS) entry which is preliminary data.</text>
</comment>
<dbReference type="InterPro" id="IPR036136">
    <property type="entry name" value="Nit/Sulf_reduc_fer-like_dom_sf"/>
</dbReference>
<dbReference type="GO" id="GO:0051539">
    <property type="term" value="F:4 iron, 4 sulfur cluster binding"/>
    <property type="evidence" value="ECO:0007669"/>
    <property type="project" value="UniProtKB-KW"/>
</dbReference>
<dbReference type="Gene3D" id="3.90.480.10">
    <property type="entry name" value="Sulfite Reductase Hemoprotein,Domain 2"/>
    <property type="match status" value="1"/>
</dbReference>
<reference evidence="8 9" key="1">
    <citation type="submission" date="2019-06" db="EMBL/GenBank/DDBJ databases">
        <title>Tsukamurella conjunctivitidis sp. nov., Tsukamurella assacharolytica sp. nov. and Tsukamurella sputae sp. nov. isolated from patients with conjunctivitis, bacteraemia (lymphoma) and respiratory infection (sputum) in Hong Kong.</title>
        <authorList>
            <person name="Teng J.L.L."/>
            <person name="Lee H.H."/>
            <person name="Fong J.Y.H."/>
            <person name="Fok K.M.N."/>
            <person name="Lau S.K.P."/>
            <person name="Woo P.C.Y."/>
        </authorList>
    </citation>
    <scope>NUCLEOTIDE SEQUENCE [LARGE SCALE GENOMIC DNA]</scope>
    <source>
        <strain evidence="8 9">HKU71</strain>
    </source>
</reference>
<dbReference type="InterPro" id="IPR051329">
    <property type="entry name" value="NIR_SIR_4Fe-4S"/>
</dbReference>
<evidence type="ECO:0000313" key="8">
    <source>
        <dbReference type="EMBL" id="TWS20265.1"/>
    </source>
</evidence>
<keyword evidence="1" id="KW-0004">4Fe-4S</keyword>
<keyword evidence="4" id="KW-0560">Oxidoreductase</keyword>
<evidence type="ECO:0000259" key="7">
    <source>
        <dbReference type="Pfam" id="PF03460"/>
    </source>
</evidence>
<dbReference type="EMBL" id="VIGW01000003">
    <property type="protein sequence ID" value="TWS20265.1"/>
    <property type="molecule type" value="Genomic_DNA"/>
</dbReference>
<evidence type="ECO:0000256" key="2">
    <source>
        <dbReference type="ARBA" id="ARBA00022617"/>
    </source>
</evidence>
<accession>A0A5C5RDM0</accession>
<evidence type="ECO:0000256" key="3">
    <source>
        <dbReference type="ARBA" id="ARBA00022723"/>
    </source>
</evidence>
<dbReference type="GO" id="GO:0046872">
    <property type="term" value="F:metal ion binding"/>
    <property type="evidence" value="ECO:0007669"/>
    <property type="project" value="UniProtKB-KW"/>
</dbReference>
<dbReference type="PANTHER" id="PTHR32439">
    <property type="entry name" value="FERREDOXIN--NITRITE REDUCTASE, CHLOROPLASTIC"/>
    <property type="match status" value="1"/>
</dbReference>
<dbReference type="Gene3D" id="3.30.413.10">
    <property type="entry name" value="Sulfite Reductase Hemoprotein, domain 1"/>
    <property type="match status" value="1"/>
</dbReference>
<keyword evidence="5" id="KW-0408">Iron</keyword>
<dbReference type="GO" id="GO:0016491">
    <property type="term" value="F:oxidoreductase activity"/>
    <property type="evidence" value="ECO:0007669"/>
    <property type="project" value="UniProtKB-KW"/>
</dbReference>
<dbReference type="PANTHER" id="PTHR32439:SF9">
    <property type="entry name" value="BLR3264 PROTEIN"/>
    <property type="match status" value="1"/>
</dbReference>
<dbReference type="OrthoDB" id="105450at2"/>
<name>A0A5C5RDM0_9ACTN</name>
<dbReference type="Proteomes" id="UP000317291">
    <property type="component" value="Unassembled WGS sequence"/>
</dbReference>
<evidence type="ECO:0000256" key="5">
    <source>
        <dbReference type="ARBA" id="ARBA00023004"/>
    </source>
</evidence>
<keyword evidence="6" id="KW-0411">Iron-sulfur</keyword>
<evidence type="ECO:0000313" key="9">
    <source>
        <dbReference type="Proteomes" id="UP000317291"/>
    </source>
</evidence>
<keyword evidence="9" id="KW-1185">Reference proteome</keyword>
<gene>
    <name evidence="8" type="ORF">FK529_06755</name>
</gene>
<dbReference type="InterPro" id="IPR005117">
    <property type="entry name" value="NiRdtase/SiRdtase_haem-b_fer"/>
</dbReference>
<keyword evidence="2" id="KW-0349">Heme</keyword>
<dbReference type="InterPro" id="IPR045854">
    <property type="entry name" value="NO2/SO3_Rdtase_4Fe4S_sf"/>
</dbReference>
<evidence type="ECO:0000256" key="4">
    <source>
        <dbReference type="ARBA" id="ARBA00023002"/>
    </source>
</evidence>
<evidence type="ECO:0000256" key="1">
    <source>
        <dbReference type="ARBA" id="ARBA00022485"/>
    </source>
</evidence>
<dbReference type="AlphaFoldDB" id="A0A5C5RDM0"/>
<keyword evidence="3" id="KW-0479">Metal-binding</keyword>
<dbReference type="SUPFAM" id="SSF55124">
    <property type="entry name" value="Nitrite/Sulfite reductase N-terminal domain-like"/>
    <property type="match status" value="2"/>
</dbReference>
<evidence type="ECO:0000256" key="6">
    <source>
        <dbReference type="ARBA" id="ARBA00023014"/>
    </source>
</evidence>